<dbReference type="GeneID" id="26643890"/>
<protein>
    <submittedName>
        <fullName evidence="1">Virion structural protein</fullName>
    </submittedName>
</protein>
<dbReference type="OrthoDB" id="38449at10239"/>
<organismHost>
    <name type="scientific">Pseudomonas aeruginosa</name>
    <dbReference type="NCBI Taxonomy" id="287"/>
</organismHost>
<dbReference type="RefSeq" id="YP_009217441.1">
    <property type="nucleotide sequence ID" value="NC_028999.1"/>
</dbReference>
<gene>
    <name evidence="1" type="primary">362</name>
</gene>
<dbReference type="EMBL" id="HQ630627">
    <property type="protein sequence ID" value="AEH03785.1"/>
    <property type="molecule type" value="Genomic_DNA"/>
</dbReference>
<reference evidence="1 2" key="1">
    <citation type="journal article" date="2011" name="Microbiology">
        <title>The Pseudomonas aeruginosa generalized transducing phage phiPA3 is a new member of the phiKZ-like group of 'jumbo' phages, and infects model laboratory strains and clinical isolates from cystic fibrosis patients.</title>
        <authorList>
            <person name="Monson R."/>
            <person name="Foulds I."/>
            <person name="Foweraker J."/>
            <person name="Welch M."/>
            <person name="Salmond G.P."/>
        </authorList>
    </citation>
    <scope>NUCLEOTIDE SEQUENCE [LARGE SCALE GENOMIC DNA]</scope>
</reference>
<keyword evidence="2" id="KW-1185">Reference proteome</keyword>
<evidence type="ECO:0000313" key="2">
    <source>
        <dbReference type="Proteomes" id="UP000008388"/>
    </source>
</evidence>
<sequence>MIQFEFKNPNPPDRTVINIFRTPVDTPIPEDPTDSPIAVLDGFANSFRDVTAVGGSTYNYRIQTVFNNTKAISPQFTMKASGLYGPGSELRSSMSQHVFGKVIGVTQDPQLPTADELITALNIPGLVIGNWTNKWTKLNDLNGDYYYTALGGYLQILPENLYDVLTELSSGKLITINDFTYAFDMSNTAEYIMNSYCDSDAEYLENIEHEVRGKSIVEAAAGFLNVAEDTIVVANRISSYVTQKLYSRAGLTKFYPDNFITAPDVNTSLYKIYWKVALRLIGNGG</sequence>
<accession>F8SJJ4</accession>
<name>F8SJJ4_BPPA3</name>
<dbReference type="Proteomes" id="UP000008388">
    <property type="component" value="Segment"/>
</dbReference>
<organism evidence="1 2">
    <name type="scientific">Pseudomonas phage PhiPA3</name>
    <name type="common">Pseudomonas aeruginosa phage PhiPA3</name>
    <dbReference type="NCBI Taxonomy" id="998086"/>
    <lineage>
        <taxon>Viruses</taxon>
        <taxon>Duplodnaviria</taxon>
        <taxon>Heunggongvirae</taxon>
        <taxon>Uroviricota</taxon>
        <taxon>Caudoviricetes</taxon>
        <taxon>Chimalliviridae</taxon>
        <taxon>Miltoncavirus</taxon>
        <taxon>Miltoncavirus PhiPA3</taxon>
    </lineage>
</organism>
<evidence type="ECO:0000313" key="1">
    <source>
        <dbReference type="EMBL" id="AEH03785.1"/>
    </source>
</evidence>
<proteinExistence type="predicted"/>
<dbReference type="KEGG" id="vg:26643890"/>